<evidence type="ECO:0000313" key="3">
    <source>
        <dbReference type="Proteomes" id="UP000272888"/>
    </source>
</evidence>
<name>A0A3A8QDF0_9BACT</name>
<organism evidence="2 3">
    <name type="scientific">Corallococcus llansteffanensis</name>
    <dbReference type="NCBI Taxonomy" id="2316731"/>
    <lineage>
        <taxon>Bacteria</taxon>
        <taxon>Pseudomonadati</taxon>
        <taxon>Myxococcota</taxon>
        <taxon>Myxococcia</taxon>
        <taxon>Myxococcales</taxon>
        <taxon>Cystobacterineae</taxon>
        <taxon>Myxococcaceae</taxon>
        <taxon>Corallococcus</taxon>
    </lineage>
</organism>
<proteinExistence type="predicted"/>
<evidence type="ECO:0000313" key="2">
    <source>
        <dbReference type="EMBL" id="RKH66148.1"/>
    </source>
</evidence>
<gene>
    <name evidence="2" type="ORF">D7V93_04775</name>
</gene>
<accession>A0A3A8QDF0</accession>
<feature type="signal peptide" evidence="1">
    <location>
        <begin position="1"/>
        <end position="19"/>
    </location>
</feature>
<dbReference type="Proteomes" id="UP000272888">
    <property type="component" value="Unassembled WGS sequence"/>
</dbReference>
<dbReference type="EMBL" id="RAWB01000030">
    <property type="protein sequence ID" value="RKH66148.1"/>
    <property type="molecule type" value="Genomic_DNA"/>
</dbReference>
<dbReference type="AlphaFoldDB" id="A0A3A8QDF0"/>
<keyword evidence="3" id="KW-1185">Reference proteome</keyword>
<keyword evidence="1" id="KW-0732">Signal</keyword>
<dbReference type="RefSeq" id="WP_120642219.1">
    <property type="nucleotide sequence ID" value="NZ_RAWB01000030.1"/>
</dbReference>
<evidence type="ECO:0000256" key="1">
    <source>
        <dbReference type="SAM" id="SignalP"/>
    </source>
</evidence>
<protein>
    <submittedName>
        <fullName evidence="2">Uncharacterized protein</fullName>
    </submittedName>
</protein>
<sequence length="159" mass="17236">MRLKHVFAAVVLLSTSAIAEEEDLKPAQEEAKASFEEDIKGALKAANDKCGTKLTVTSDFKNFKSEEWSGTSFSSYCEGALQGIEAMCERPAYKKAISKKVTSVACLFSGVKPTQKDDGSNGATLRNMSLEKGVFTYHLGKDHANITDNAKATLEKAFN</sequence>
<comment type="caution">
    <text evidence="2">The sequence shown here is derived from an EMBL/GenBank/DDBJ whole genome shotgun (WGS) entry which is preliminary data.</text>
</comment>
<feature type="chain" id="PRO_5017223370" evidence="1">
    <location>
        <begin position="20"/>
        <end position="159"/>
    </location>
</feature>
<reference evidence="3" key="1">
    <citation type="submission" date="2018-09" db="EMBL/GenBank/DDBJ databases">
        <authorList>
            <person name="Livingstone P.G."/>
            <person name="Whitworth D.E."/>
        </authorList>
    </citation>
    <scope>NUCLEOTIDE SEQUENCE [LARGE SCALE GENOMIC DNA]</scope>
    <source>
        <strain evidence="3">CA051B</strain>
    </source>
</reference>